<dbReference type="PANTHER" id="PTHR39081:SF1">
    <property type="entry name" value="MUT7-C RNASE DOMAIN-CONTAINING PROTEIN"/>
    <property type="match status" value="1"/>
</dbReference>
<evidence type="ECO:0000259" key="2">
    <source>
        <dbReference type="Pfam" id="PF14451"/>
    </source>
</evidence>
<dbReference type="Proteomes" id="UP001163203">
    <property type="component" value="Chromosome"/>
</dbReference>
<evidence type="ECO:0000313" key="3">
    <source>
        <dbReference type="EMBL" id="WAL66634.1"/>
    </source>
</evidence>
<dbReference type="InterPro" id="IPR027798">
    <property type="entry name" value="Ub_Mut7C"/>
</dbReference>
<feature type="domain" description="Mut7-C RNAse" evidence="1">
    <location>
        <begin position="87"/>
        <end position="228"/>
    </location>
</feature>
<dbReference type="InterPro" id="IPR002782">
    <property type="entry name" value="Mut7-C_RNAse_dom"/>
</dbReference>
<feature type="domain" description="Ubiquitin Mut7-C" evidence="2">
    <location>
        <begin position="5"/>
        <end position="78"/>
    </location>
</feature>
<gene>
    <name evidence="3" type="ORF">ORV05_02115</name>
</gene>
<dbReference type="EMBL" id="CP113836">
    <property type="protein sequence ID" value="WAL66634.1"/>
    <property type="molecule type" value="Genomic_DNA"/>
</dbReference>
<reference evidence="3" key="1">
    <citation type="submission" date="2022-11" db="EMBL/GenBank/DDBJ databases">
        <authorList>
            <person name="Mo P."/>
        </authorList>
    </citation>
    <scope>NUCLEOTIDE SEQUENCE</scope>
    <source>
        <strain evidence="3">HUAS 11-8</strain>
    </source>
</reference>
<dbReference type="RefSeq" id="WP_268756766.1">
    <property type="nucleotide sequence ID" value="NZ_CP113836.1"/>
</dbReference>
<evidence type="ECO:0000259" key="1">
    <source>
        <dbReference type="Pfam" id="PF01927"/>
    </source>
</evidence>
<sequence>MGAAELEVHVATELRPFLAARRRRERVRVSFDGTSSLGQVIESLGIPLPEVGPILVGGRARSPSNRPSAGDVITVAAVSRPEPIPAPRFVLDVHLGALARKLRLVGIDTAYANDLDDDTLIERANDERRVLLTQDRGLLRRHVLWRGAYVRGAHSDDQLRDVLDRFAPSLAPWTRCTACNGELAPVQKAEVAHRLLPGTRRMYQEFARCRTCGRVYWRGAHSRRLEAVVEAARLTVAQRRRPD</sequence>
<dbReference type="Pfam" id="PF01927">
    <property type="entry name" value="Mut7-C"/>
    <property type="match status" value="1"/>
</dbReference>
<dbReference type="PANTHER" id="PTHR39081">
    <property type="entry name" value="MUT7-C DOMAIN-CONTAINING PROTEIN"/>
    <property type="match status" value="1"/>
</dbReference>
<name>A0ABY7B2U6_9PSEU</name>
<evidence type="ECO:0008006" key="5">
    <source>
        <dbReference type="Google" id="ProtNLM"/>
    </source>
</evidence>
<organism evidence="3 4">
    <name type="scientific">Amycolatopsis cynarae</name>
    <dbReference type="NCBI Taxonomy" id="2995223"/>
    <lineage>
        <taxon>Bacteria</taxon>
        <taxon>Bacillati</taxon>
        <taxon>Actinomycetota</taxon>
        <taxon>Actinomycetes</taxon>
        <taxon>Pseudonocardiales</taxon>
        <taxon>Pseudonocardiaceae</taxon>
        <taxon>Amycolatopsis</taxon>
    </lineage>
</organism>
<evidence type="ECO:0000313" key="4">
    <source>
        <dbReference type="Proteomes" id="UP001163203"/>
    </source>
</evidence>
<protein>
    <recommendedName>
        <fullName evidence="5">Twitching motility protein PilT</fullName>
    </recommendedName>
</protein>
<accession>A0ABY7B2U6</accession>
<proteinExistence type="predicted"/>
<keyword evidence="4" id="KW-1185">Reference proteome</keyword>
<dbReference type="Pfam" id="PF14451">
    <property type="entry name" value="Ub-Mut7C"/>
    <property type="match status" value="1"/>
</dbReference>